<gene>
    <name evidence="1" type="ORF">WS67_11745</name>
</gene>
<sequence>MKATISWWQLDQSSQTIDSLRKYLKEEGVAPWEAIRGMHSKAWISDPVNNLWGAVVLWDSHDAIGQQLPPNRALELIGYPPSRRVTFDVEALVEQNRILHWLADAATKETR</sequence>
<name>A0A118DP38_9BURK</name>
<evidence type="ECO:0000313" key="1">
    <source>
        <dbReference type="EMBL" id="KVE27439.1"/>
    </source>
</evidence>
<dbReference type="AlphaFoldDB" id="A0A118DP38"/>
<organism evidence="1 2">
    <name type="scientific">Burkholderia singularis</name>
    <dbReference type="NCBI Taxonomy" id="1503053"/>
    <lineage>
        <taxon>Bacteria</taxon>
        <taxon>Pseudomonadati</taxon>
        <taxon>Pseudomonadota</taxon>
        <taxon>Betaproteobacteria</taxon>
        <taxon>Burkholderiales</taxon>
        <taxon>Burkholderiaceae</taxon>
        <taxon>Burkholderia</taxon>
        <taxon>pseudomallei group</taxon>
    </lineage>
</organism>
<dbReference type="EMBL" id="LOWA01000030">
    <property type="protein sequence ID" value="KVE27439.1"/>
    <property type="molecule type" value="Genomic_DNA"/>
</dbReference>
<accession>A0A118DP38</accession>
<dbReference type="Gene3D" id="3.30.70.100">
    <property type="match status" value="1"/>
</dbReference>
<dbReference type="OrthoDB" id="3687310at2"/>
<protein>
    <submittedName>
        <fullName evidence="1">Uncharacterized protein</fullName>
    </submittedName>
</protein>
<reference evidence="1 2" key="1">
    <citation type="submission" date="2015-11" db="EMBL/GenBank/DDBJ databases">
        <title>Expanding the genomic diversity of Burkholderia species for the development of highly accurate diagnostics.</title>
        <authorList>
            <person name="Sahl J."/>
            <person name="Keim P."/>
            <person name="Wagner D."/>
        </authorList>
    </citation>
    <scope>NUCLEOTIDE SEQUENCE [LARGE SCALE GENOMIC DNA]</scope>
    <source>
        <strain evidence="1 2">TSV85</strain>
    </source>
</reference>
<dbReference type="Proteomes" id="UP000062788">
    <property type="component" value="Unassembled WGS sequence"/>
</dbReference>
<comment type="caution">
    <text evidence="1">The sequence shown here is derived from an EMBL/GenBank/DDBJ whole genome shotgun (WGS) entry which is preliminary data.</text>
</comment>
<dbReference type="RefSeq" id="WP_059516462.1">
    <property type="nucleotide sequence ID" value="NZ_LOWA01000030.1"/>
</dbReference>
<evidence type="ECO:0000313" key="2">
    <source>
        <dbReference type="Proteomes" id="UP000062788"/>
    </source>
</evidence>
<keyword evidence="2" id="KW-1185">Reference proteome</keyword>
<proteinExistence type="predicted"/>